<dbReference type="EMBL" id="BART01000467">
    <property type="protein sequence ID" value="GAG72688.1"/>
    <property type="molecule type" value="Genomic_DNA"/>
</dbReference>
<reference evidence="1" key="1">
    <citation type="journal article" date="2014" name="Front. Microbiol.">
        <title>High frequency of phylogenetically diverse reductive dehalogenase-homologous genes in deep subseafloor sedimentary metagenomes.</title>
        <authorList>
            <person name="Kawai M."/>
            <person name="Futagami T."/>
            <person name="Toyoda A."/>
            <person name="Takaki Y."/>
            <person name="Nishi S."/>
            <person name="Hori S."/>
            <person name="Arai W."/>
            <person name="Tsubouchi T."/>
            <person name="Morono Y."/>
            <person name="Uchiyama I."/>
            <person name="Ito T."/>
            <person name="Fujiyama A."/>
            <person name="Inagaki F."/>
            <person name="Takami H."/>
        </authorList>
    </citation>
    <scope>NUCLEOTIDE SEQUENCE</scope>
    <source>
        <strain evidence="1">Expedition CK06-06</strain>
    </source>
</reference>
<evidence type="ECO:0000313" key="1">
    <source>
        <dbReference type="EMBL" id="GAG72688.1"/>
    </source>
</evidence>
<proteinExistence type="predicted"/>
<protein>
    <submittedName>
        <fullName evidence="1">Uncharacterized protein</fullName>
    </submittedName>
</protein>
<name>X1AJC5_9ZZZZ</name>
<dbReference type="Gene3D" id="1.10.8.1210">
    <property type="match status" value="1"/>
</dbReference>
<dbReference type="AlphaFoldDB" id="X1AJC5"/>
<feature type="non-terminal residue" evidence="1">
    <location>
        <position position="55"/>
    </location>
</feature>
<dbReference type="InterPro" id="IPR046346">
    <property type="entry name" value="Aminoacid_DH-like_N_sf"/>
</dbReference>
<sequence length="55" mass="6213">MKNDPFETALNTLRVSGEIAGLEPNAIKILSQPKRVFEFTIPMKMDNGEFKIFNA</sequence>
<organism evidence="1">
    <name type="scientific">marine sediment metagenome</name>
    <dbReference type="NCBI Taxonomy" id="412755"/>
    <lineage>
        <taxon>unclassified sequences</taxon>
        <taxon>metagenomes</taxon>
        <taxon>ecological metagenomes</taxon>
    </lineage>
</organism>
<gene>
    <name evidence="1" type="ORF">S01H4_02215</name>
</gene>
<dbReference type="SUPFAM" id="SSF53223">
    <property type="entry name" value="Aminoacid dehydrogenase-like, N-terminal domain"/>
    <property type="match status" value="1"/>
</dbReference>
<comment type="caution">
    <text evidence="1">The sequence shown here is derived from an EMBL/GenBank/DDBJ whole genome shotgun (WGS) entry which is preliminary data.</text>
</comment>
<accession>X1AJC5</accession>